<accession>A0A6P2D0Y3</accession>
<dbReference type="Proteomes" id="UP000464178">
    <property type="component" value="Chromosome"/>
</dbReference>
<dbReference type="InterPro" id="IPR016024">
    <property type="entry name" value="ARM-type_fold"/>
</dbReference>
<dbReference type="RefSeq" id="WP_162667892.1">
    <property type="nucleotide sequence ID" value="NZ_LR593886.1"/>
</dbReference>
<dbReference type="SMART" id="SM00567">
    <property type="entry name" value="EZ_HEAT"/>
    <property type="match status" value="5"/>
</dbReference>
<evidence type="ECO:0008006" key="3">
    <source>
        <dbReference type="Google" id="ProtNLM"/>
    </source>
</evidence>
<dbReference type="AlphaFoldDB" id="A0A6P2D0Y3"/>
<dbReference type="Pfam" id="PF13646">
    <property type="entry name" value="HEAT_2"/>
    <property type="match status" value="2"/>
</dbReference>
<organism evidence="1 2">
    <name type="scientific">Gemmata massiliana</name>
    <dbReference type="NCBI Taxonomy" id="1210884"/>
    <lineage>
        <taxon>Bacteria</taxon>
        <taxon>Pseudomonadati</taxon>
        <taxon>Planctomycetota</taxon>
        <taxon>Planctomycetia</taxon>
        <taxon>Gemmatales</taxon>
        <taxon>Gemmataceae</taxon>
        <taxon>Gemmata</taxon>
    </lineage>
</organism>
<proteinExistence type="predicted"/>
<gene>
    <name evidence="1" type="ORF">SOIL9_46040</name>
</gene>
<evidence type="ECO:0000313" key="2">
    <source>
        <dbReference type="Proteomes" id="UP000464178"/>
    </source>
</evidence>
<dbReference type="GO" id="GO:0016491">
    <property type="term" value="F:oxidoreductase activity"/>
    <property type="evidence" value="ECO:0007669"/>
    <property type="project" value="TreeGrafter"/>
</dbReference>
<name>A0A6P2D0Y3_9BACT</name>
<dbReference type="GO" id="GO:0016829">
    <property type="term" value="F:lyase activity"/>
    <property type="evidence" value="ECO:0007669"/>
    <property type="project" value="UniProtKB-KW"/>
</dbReference>
<dbReference type="InterPro" id="IPR004155">
    <property type="entry name" value="PBS_lyase_HEAT"/>
</dbReference>
<sequence length="495" mass="53990">MYHVLLCGVAVVTTAQHGKSNEPTQEQRIHQLLGTLKSGQEEDQKKAAHGLWDAIHYRGIGTLSAKEVVSDLAESMTHKSDYVREYVADALAAVRHEAAVPVLIKALDDPSPVVRRNACAGLADLGPKAKAAIPLFTAKIKDRTLLAFRPLAAIAGKDSVPVILESVESGKLSPENEYFAAAAIAEFADPRATEFMGRQLDRRGVSYVPVDPAKFFAKLGDEKSLARLRKCLDYLPTDDQGQFHPATTRGAVADVRTIAVEALGRKKDKASFDAVLKMIADDPSILVRKAAVTAMGDFADPKAIPALVKVLARKDAGFGADGHPDGDLHRAAVRALDKIGTDEALSALYTGAKDGEAKARCLEFWTSTKEPKHLDIFLKLYDAEPRGADFAAGVIDGLLRNQKERKLTAKEQTAAEEEFFKNVDDAARFGPKADLSDDGKWRIRVAHTFHPHGFATVEFGFRDVNPRGFGHGYSVLYRKVDKQWKVVGQTSGWKE</sequence>
<dbReference type="EMBL" id="LR593886">
    <property type="protein sequence ID" value="VTR93110.1"/>
    <property type="molecule type" value="Genomic_DNA"/>
</dbReference>
<dbReference type="PANTHER" id="PTHR12697:SF38">
    <property type="entry name" value="PBS LYASE HEAT DOMAIN PROTEIN REPEAT-CONTAINING PROTEIN"/>
    <property type="match status" value="1"/>
</dbReference>
<reference evidence="1 2" key="1">
    <citation type="submission" date="2019-05" db="EMBL/GenBank/DDBJ databases">
        <authorList>
            <consortium name="Science for Life Laboratories"/>
        </authorList>
    </citation>
    <scope>NUCLEOTIDE SEQUENCE [LARGE SCALE GENOMIC DNA]</scope>
    <source>
        <strain evidence="1">Soil9</strain>
    </source>
</reference>
<dbReference type="KEGG" id="gms:SOIL9_46040"/>
<protein>
    <recommendedName>
        <fullName evidence="3">HEAT repeat domain-containing protein</fullName>
    </recommendedName>
</protein>
<dbReference type="PANTHER" id="PTHR12697">
    <property type="entry name" value="PBS LYASE HEAT-LIKE PROTEIN"/>
    <property type="match status" value="1"/>
</dbReference>
<dbReference type="Gene3D" id="1.25.10.10">
    <property type="entry name" value="Leucine-rich Repeat Variant"/>
    <property type="match status" value="2"/>
</dbReference>
<keyword evidence="1" id="KW-0456">Lyase</keyword>
<keyword evidence="2" id="KW-1185">Reference proteome</keyword>
<dbReference type="InterPro" id="IPR011989">
    <property type="entry name" value="ARM-like"/>
</dbReference>
<evidence type="ECO:0000313" key="1">
    <source>
        <dbReference type="EMBL" id="VTR93110.1"/>
    </source>
</evidence>
<dbReference type="SUPFAM" id="SSF48371">
    <property type="entry name" value="ARM repeat"/>
    <property type="match status" value="1"/>
</dbReference>